<dbReference type="GO" id="GO:0000270">
    <property type="term" value="P:peptidoglycan metabolic process"/>
    <property type="evidence" value="ECO:0007669"/>
    <property type="project" value="TreeGrafter"/>
</dbReference>
<gene>
    <name evidence="3" type="ORF">FNY66_02270</name>
</gene>
<reference evidence="3" key="1">
    <citation type="submission" date="2019-07" db="EMBL/GenBank/DDBJ databases">
        <authorList>
            <person name="Wongkuna S."/>
            <person name="Scaria J."/>
        </authorList>
    </citation>
    <scope>NUCLEOTIDE SEQUENCE [LARGE SCALE GENOMIC DNA]</scope>
    <source>
        <strain evidence="3">SW178</strain>
    </source>
</reference>
<dbReference type="InterPro" id="IPR014729">
    <property type="entry name" value="Rossmann-like_a/b/a_fold"/>
</dbReference>
<dbReference type="PANTHER" id="PTHR30336:SF4">
    <property type="entry name" value="ENVELOPE BIOGENESIS FACTOR ELYC"/>
    <property type="match status" value="1"/>
</dbReference>
<name>A0A5M9I4A6_9FIRM</name>
<comment type="caution">
    <text evidence="3">The sequence shown here is derived from an EMBL/GenBank/DDBJ whole genome shotgun (WGS) entry which is preliminary data.</text>
</comment>
<sequence>MRYYFLITGILCIVYYLILVWYSRKLRSTFAVFWLFGGGVHLILGCAPFPAYMYTLIALVCAAGWICLAAVEAKILSGMVSRCDRETDWIIVLGAQVKGRNITDSLKRRLDKAVTYLKRFPETKVIVSGGQGPGEEISEAEAMAEYMIRCGISSRRIIKEDLSTSTRENLQYSRKYVDADKEKIGIVTNGFHMYRALLIAAREGYRNVYKIPASSNPVFQINYLMREFFAVIHVWLSDKMK</sequence>
<organism evidence="3 4">
    <name type="scientific">Mediterraneibacter catenae</name>
    <dbReference type="NCBI Taxonomy" id="2594882"/>
    <lineage>
        <taxon>Bacteria</taxon>
        <taxon>Bacillati</taxon>
        <taxon>Bacillota</taxon>
        <taxon>Clostridia</taxon>
        <taxon>Lachnospirales</taxon>
        <taxon>Lachnospiraceae</taxon>
        <taxon>Mediterraneibacter</taxon>
    </lineage>
</organism>
<dbReference type="Proteomes" id="UP000322025">
    <property type="component" value="Unassembled WGS sequence"/>
</dbReference>
<dbReference type="GO" id="GO:0043164">
    <property type="term" value="P:Gram-negative-bacterium-type cell wall biogenesis"/>
    <property type="evidence" value="ECO:0007669"/>
    <property type="project" value="TreeGrafter"/>
</dbReference>
<keyword evidence="1" id="KW-0812">Transmembrane</keyword>
<keyword evidence="1" id="KW-1133">Transmembrane helix</keyword>
<dbReference type="Pfam" id="PF02698">
    <property type="entry name" value="DUF218"/>
    <property type="match status" value="1"/>
</dbReference>
<evidence type="ECO:0000259" key="2">
    <source>
        <dbReference type="Pfam" id="PF02698"/>
    </source>
</evidence>
<keyword evidence="4" id="KW-1185">Reference proteome</keyword>
<dbReference type="GO" id="GO:0005886">
    <property type="term" value="C:plasma membrane"/>
    <property type="evidence" value="ECO:0007669"/>
    <property type="project" value="TreeGrafter"/>
</dbReference>
<dbReference type="CDD" id="cd06259">
    <property type="entry name" value="YdcF-like"/>
    <property type="match status" value="1"/>
</dbReference>
<feature type="transmembrane region" description="Helical" evidence="1">
    <location>
        <begin position="56"/>
        <end position="76"/>
    </location>
</feature>
<dbReference type="InterPro" id="IPR003848">
    <property type="entry name" value="DUF218"/>
</dbReference>
<proteinExistence type="predicted"/>
<dbReference type="AlphaFoldDB" id="A0A5M9I4A6"/>
<dbReference type="OrthoDB" id="9782395at2"/>
<feature type="transmembrane region" description="Helical" evidence="1">
    <location>
        <begin position="30"/>
        <end position="50"/>
    </location>
</feature>
<feature type="domain" description="DUF218" evidence="2">
    <location>
        <begin position="88"/>
        <end position="228"/>
    </location>
</feature>
<evidence type="ECO:0000313" key="3">
    <source>
        <dbReference type="EMBL" id="KAA8502481.1"/>
    </source>
</evidence>
<keyword evidence="1" id="KW-0472">Membrane</keyword>
<evidence type="ECO:0000313" key="4">
    <source>
        <dbReference type="Proteomes" id="UP000322025"/>
    </source>
</evidence>
<feature type="transmembrane region" description="Helical" evidence="1">
    <location>
        <begin position="6"/>
        <end position="23"/>
    </location>
</feature>
<dbReference type="EMBL" id="VMSO01000002">
    <property type="protein sequence ID" value="KAA8502481.1"/>
    <property type="molecule type" value="Genomic_DNA"/>
</dbReference>
<dbReference type="Gene3D" id="3.40.50.620">
    <property type="entry name" value="HUPs"/>
    <property type="match status" value="1"/>
</dbReference>
<accession>A0A5M9I4A6</accession>
<dbReference type="PANTHER" id="PTHR30336">
    <property type="entry name" value="INNER MEMBRANE PROTEIN, PROBABLE PERMEASE"/>
    <property type="match status" value="1"/>
</dbReference>
<protein>
    <submittedName>
        <fullName evidence="3">YdcF family protein</fullName>
    </submittedName>
</protein>
<dbReference type="InterPro" id="IPR051599">
    <property type="entry name" value="Cell_Envelope_Assoc"/>
</dbReference>
<dbReference type="RefSeq" id="WP_150310169.1">
    <property type="nucleotide sequence ID" value="NZ_VMSO01000002.1"/>
</dbReference>
<evidence type="ECO:0000256" key="1">
    <source>
        <dbReference type="SAM" id="Phobius"/>
    </source>
</evidence>